<dbReference type="GO" id="GO:0033539">
    <property type="term" value="P:fatty acid beta-oxidation using acyl-CoA dehydrogenase"/>
    <property type="evidence" value="ECO:0007669"/>
    <property type="project" value="TreeGrafter"/>
</dbReference>
<keyword evidence="15" id="KW-1185">Reference proteome</keyword>
<dbReference type="Gene3D" id="2.40.110.10">
    <property type="entry name" value="Butyryl-CoA Dehydrogenase, subunit A, domain 2"/>
    <property type="match status" value="1"/>
</dbReference>
<dbReference type="Pfam" id="PF00441">
    <property type="entry name" value="Acyl-CoA_dh_1"/>
    <property type="match status" value="1"/>
</dbReference>
<evidence type="ECO:0000256" key="9">
    <source>
        <dbReference type="ARBA" id="ARBA00042660"/>
    </source>
</evidence>
<dbReference type="InterPro" id="IPR009075">
    <property type="entry name" value="AcylCo_DH/oxidase_C"/>
</dbReference>
<evidence type="ECO:0000313" key="15">
    <source>
        <dbReference type="Proteomes" id="UP000198967"/>
    </source>
</evidence>
<proteinExistence type="inferred from homology"/>
<dbReference type="GO" id="GO:0050660">
    <property type="term" value="F:flavin adenine dinucleotide binding"/>
    <property type="evidence" value="ECO:0007669"/>
    <property type="project" value="InterPro"/>
</dbReference>
<evidence type="ECO:0000256" key="4">
    <source>
        <dbReference type="ARBA" id="ARBA00022630"/>
    </source>
</evidence>
<dbReference type="Proteomes" id="UP000198967">
    <property type="component" value="Unassembled WGS sequence"/>
</dbReference>
<evidence type="ECO:0000256" key="6">
    <source>
        <dbReference type="ARBA" id="ARBA00023002"/>
    </source>
</evidence>
<dbReference type="InterPro" id="IPR009100">
    <property type="entry name" value="AcylCoA_DH/oxidase_NM_dom_sf"/>
</dbReference>
<dbReference type="AlphaFoldDB" id="A0A1G8D1H0"/>
<dbReference type="Gene3D" id="1.10.540.10">
    <property type="entry name" value="Acyl-CoA dehydrogenase/oxidase, N-terminal domain"/>
    <property type="match status" value="1"/>
</dbReference>
<dbReference type="InterPro" id="IPR006091">
    <property type="entry name" value="Acyl-CoA_Oxase/DH_mid-dom"/>
</dbReference>
<dbReference type="FunFam" id="2.40.110.10:FF:000002">
    <property type="entry name" value="Acyl-CoA dehydrogenase fadE12"/>
    <property type="match status" value="1"/>
</dbReference>
<keyword evidence="6 10" id="KW-0560">Oxidoreductase</keyword>
<protein>
    <recommendedName>
        <fullName evidence="8">Acyl-[acyl-carrier-protein] dehydrogenase MbtN</fullName>
    </recommendedName>
    <alternativeName>
        <fullName evidence="9">Mycobactin synthase protein N</fullName>
    </alternativeName>
</protein>
<comment type="pathway">
    <text evidence="2">Siderophore biosynthesis; mycobactin biosynthesis.</text>
</comment>
<feature type="domain" description="Acyl-CoA oxidase/dehydrogenase middle" evidence="12">
    <location>
        <begin position="123"/>
        <end position="220"/>
    </location>
</feature>
<dbReference type="InterPro" id="IPR036250">
    <property type="entry name" value="AcylCo_DH-like_C"/>
</dbReference>
<evidence type="ECO:0000259" key="11">
    <source>
        <dbReference type="Pfam" id="PF00441"/>
    </source>
</evidence>
<keyword evidence="5 10" id="KW-0274">FAD</keyword>
<evidence type="ECO:0000256" key="7">
    <source>
        <dbReference type="ARBA" id="ARBA00037085"/>
    </source>
</evidence>
<accession>A0A1G8D1H0</accession>
<sequence length="382" mass="41679">MHRPLFEQDHEDFRSLARSFLEKEFAPHADEWTAAGLVPKEAYRRAGEQGLLGTAVPTEYGGGGVDDFRFPYVLMEEAAKLGAPLGGIPVHLFVTTPYYLRLCTAEQAARWLPGIASGETMTSIAMSEPGTGSDLAGIRTTAVRDGDHYVLNGAKTFITGGINAGLVIVAARTSTEADNRRAGLSLIVVEDGTPGFSRGRKLEKLGVRATDTAELFFDDVRVPVANRLGDEGRAFEYLTSNLGVERLQIAVNAVVQARAAIDRTIDYVRQREVFGGSLSRFQNTKFMLAESETEFEAAQVLLDRAVEELLAGRLEAADAAKVKLFCSEAQGRIVDRCVQLHGGYGYMLEYEITRLYADARVTRIYGGSSEIMKLIIAKSLAL</sequence>
<dbReference type="RefSeq" id="WP_093089593.1">
    <property type="nucleotide sequence ID" value="NZ_FNBE01000024.1"/>
</dbReference>
<dbReference type="SUPFAM" id="SSF56645">
    <property type="entry name" value="Acyl-CoA dehydrogenase NM domain-like"/>
    <property type="match status" value="1"/>
</dbReference>
<dbReference type="SUPFAM" id="SSF47203">
    <property type="entry name" value="Acyl-CoA dehydrogenase C-terminal domain-like"/>
    <property type="match status" value="1"/>
</dbReference>
<feature type="domain" description="Acyl-CoA dehydrogenase/oxidase N-terminal" evidence="13">
    <location>
        <begin position="8"/>
        <end position="119"/>
    </location>
</feature>
<evidence type="ECO:0000313" key="14">
    <source>
        <dbReference type="EMBL" id="SDH51010.1"/>
    </source>
</evidence>
<dbReference type="PIRSF" id="PIRSF016578">
    <property type="entry name" value="HsaA"/>
    <property type="match status" value="1"/>
</dbReference>
<dbReference type="InterPro" id="IPR050741">
    <property type="entry name" value="Acyl-CoA_dehydrogenase"/>
</dbReference>
<dbReference type="GO" id="GO:0005737">
    <property type="term" value="C:cytoplasm"/>
    <property type="evidence" value="ECO:0007669"/>
    <property type="project" value="TreeGrafter"/>
</dbReference>
<comment type="cofactor">
    <cofactor evidence="1 10">
        <name>FAD</name>
        <dbReference type="ChEBI" id="CHEBI:57692"/>
    </cofactor>
</comment>
<dbReference type="InterPro" id="IPR037069">
    <property type="entry name" value="AcylCoA_DH/ox_N_sf"/>
</dbReference>
<dbReference type="PANTHER" id="PTHR48083">
    <property type="entry name" value="MEDIUM-CHAIN SPECIFIC ACYL-COA DEHYDROGENASE, MITOCHONDRIAL-RELATED"/>
    <property type="match status" value="1"/>
</dbReference>
<dbReference type="EMBL" id="FNBE01000024">
    <property type="protein sequence ID" value="SDH51010.1"/>
    <property type="molecule type" value="Genomic_DNA"/>
</dbReference>
<reference evidence="14 15" key="1">
    <citation type="submission" date="2016-10" db="EMBL/GenBank/DDBJ databases">
        <authorList>
            <person name="de Groot N.N."/>
        </authorList>
    </citation>
    <scope>NUCLEOTIDE SEQUENCE [LARGE SCALE GENOMIC DNA]</scope>
    <source>
        <strain evidence="14 15">CGMCC 4.3143</strain>
    </source>
</reference>
<comment type="similarity">
    <text evidence="3 10">Belongs to the acyl-CoA dehydrogenase family.</text>
</comment>
<dbReference type="GO" id="GO:0003995">
    <property type="term" value="F:acyl-CoA dehydrogenase activity"/>
    <property type="evidence" value="ECO:0007669"/>
    <property type="project" value="InterPro"/>
</dbReference>
<evidence type="ECO:0000256" key="10">
    <source>
        <dbReference type="RuleBase" id="RU362125"/>
    </source>
</evidence>
<evidence type="ECO:0000256" key="3">
    <source>
        <dbReference type="ARBA" id="ARBA00009347"/>
    </source>
</evidence>
<dbReference type="PROSITE" id="PS00073">
    <property type="entry name" value="ACYL_COA_DH_2"/>
    <property type="match status" value="1"/>
</dbReference>
<keyword evidence="4 10" id="KW-0285">Flavoprotein</keyword>
<evidence type="ECO:0000256" key="8">
    <source>
        <dbReference type="ARBA" id="ARBA00040394"/>
    </source>
</evidence>
<dbReference type="PANTHER" id="PTHR48083:SF20">
    <property type="entry name" value="LONG-CHAIN SPECIFIC ACYL-COA DEHYDROGENASE, MITOCHONDRIAL"/>
    <property type="match status" value="1"/>
</dbReference>
<dbReference type="InterPro" id="IPR006089">
    <property type="entry name" value="Acyl-CoA_DH_CS"/>
</dbReference>
<comment type="function">
    <text evidence="7">Catalyzes the dehydrogenation at the alpha-beta position of ACP-bound acyl chains. This results in the introduction of a double bond in the lipidic chain, which is further transferred to the epsilon-amino group of lysine residue in the mycobactin core by MbtK.</text>
</comment>
<dbReference type="FunFam" id="1.20.140.10:FF:000001">
    <property type="entry name" value="Acyl-CoA dehydrogenase"/>
    <property type="match status" value="1"/>
</dbReference>
<evidence type="ECO:0000256" key="1">
    <source>
        <dbReference type="ARBA" id="ARBA00001974"/>
    </source>
</evidence>
<evidence type="ECO:0000256" key="5">
    <source>
        <dbReference type="ARBA" id="ARBA00022827"/>
    </source>
</evidence>
<gene>
    <name evidence="14" type="ORF">SAMN05216377_12417</name>
</gene>
<feature type="domain" description="Acyl-CoA dehydrogenase/oxidase C-terminal" evidence="11">
    <location>
        <begin position="235"/>
        <end position="380"/>
    </location>
</feature>
<dbReference type="Pfam" id="PF02770">
    <property type="entry name" value="Acyl-CoA_dh_M"/>
    <property type="match status" value="1"/>
</dbReference>
<dbReference type="Pfam" id="PF02771">
    <property type="entry name" value="Acyl-CoA_dh_N"/>
    <property type="match status" value="1"/>
</dbReference>
<dbReference type="STRING" id="366584.SAMN05216377_12417"/>
<dbReference type="InterPro" id="IPR046373">
    <property type="entry name" value="Acyl-CoA_Oxase/DH_mid-dom_sf"/>
</dbReference>
<dbReference type="OrthoDB" id="8876745at2"/>
<organism evidence="14 15">
    <name type="scientific">Pseudonocardia oroxyli</name>
    <dbReference type="NCBI Taxonomy" id="366584"/>
    <lineage>
        <taxon>Bacteria</taxon>
        <taxon>Bacillati</taxon>
        <taxon>Actinomycetota</taxon>
        <taxon>Actinomycetes</taxon>
        <taxon>Pseudonocardiales</taxon>
        <taxon>Pseudonocardiaceae</taxon>
        <taxon>Pseudonocardia</taxon>
    </lineage>
</organism>
<evidence type="ECO:0000259" key="13">
    <source>
        <dbReference type="Pfam" id="PF02771"/>
    </source>
</evidence>
<evidence type="ECO:0000256" key="2">
    <source>
        <dbReference type="ARBA" id="ARBA00005102"/>
    </source>
</evidence>
<evidence type="ECO:0000259" key="12">
    <source>
        <dbReference type="Pfam" id="PF02770"/>
    </source>
</evidence>
<dbReference type="InterPro" id="IPR013786">
    <property type="entry name" value="AcylCoA_DH/ox_N"/>
</dbReference>
<name>A0A1G8D1H0_PSEOR</name>
<dbReference type="Gene3D" id="1.20.140.10">
    <property type="entry name" value="Butyryl-CoA Dehydrogenase, subunit A, domain 3"/>
    <property type="match status" value="1"/>
</dbReference>